<sequence length="243" mass="25455">MNITDSVALVSGANRGMGRVYVSELLNRGAARVYAVCRDPRTLDPAHSGDERVVPVSLDITDAHGVAMAAANASDVSLLINNAGSSFIEPVVSGELDRVRREFETHVFGTLNMVRAFAPVLAANGGGAILTMLSALSWVDYYGLGSYTAAKTALWGLNTAIRHELAAQRTQVVGLHVGATDTDMTAGYEIPKVAPEEVVAAALDGVAAGSLEVLFGTEAEEAKKALARTPEQLYPGSVPGTWS</sequence>
<dbReference type="GO" id="GO:0016491">
    <property type="term" value="F:oxidoreductase activity"/>
    <property type="evidence" value="ECO:0007669"/>
    <property type="project" value="UniProtKB-KW"/>
</dbReference>
<dbReference type="PANTHER" id="PTHR44169:SF6">
    <property type="entry name" value="NADPH-DEPENDENT 1-ACYLDIHYDROXYACETONE PHOSPHATE REDUCTASE"/>
    <property type="match status" value="1"/>
</dbReference>
<evidence type="ECO:0000313" key="5">
    <source>
        <dbReference type="Proteomes" id="UP000187486"/>
    </source>
</evidence>
<dbReference type="OrthoDB" id="3212478at2"/>
<dbReference type="AlphaFoldDB" id="A0A1R0KR69"/>
<dbReference type="PANTHER" id="PTHR44169">
    <property type="entry name" value="NADPH-DEPENDENT 1-ACYLDIHYDROXYACETONE PHOSPHATE REDUCTASE"/>
    <property type="match status" value="1"/>
</dbReference>
<gene>
    <name evidence="4" type="ORF">BS329_20800</name>
</gene>
<dbReference type="NCBIfam" id="NF006119">
    <property type="entry name" value="PRK08264.1-5"/>
    <property type="match status" value="1"/>
</dbReference>
<dbReference type="InterPro" id="IPR036291">
    <property type="entry name" value="NAD(P)-bd_dom_sf"/>
</dbReference>
<dbReference type="PRINTS" id="PR00081">
    <property type="entry name" value="GDHRDH"/>
</dbReference>
<comment type="similarity">
    <text evidence="1 3">Belongs to the short-chain dehydrogenases/reductases (SDR) family.</text>
</comment>
<dbReference type="Gene3D" id="3.40.50.720">
    <property type="entry name" value="NAD(P)-binding Rossmann-like Domain"/>
    <property type="match status" value="1"/>
</dbReference>
<reference evidence="4 5" key="1">
    <citation type="submission" date="2016-01" db="EMBL/GenBank/DDBJ databases">
        <title>Amycolatopsis coloradensis genome sequencing and assembly.</title>
        <authorList>
            <person name="Mayilraj S."/>
        </authorList>
    </citation>
    <scope>NUCLEOTIDE SEQUENCE [LARGE SCALE GENOMIC DNA]</scope>
    <source>
        <strain evidence="4 5">DSM 44225</strain>
    </source>
</reference>
<evidence type="ECO:0000256" key="2">
    <source>
        <dbReference type="ARBA" id="ARBA00023002"/>
    </source>
</evidence>
<dbReference type="Proteomes" id="UP000187486">
    <property type="component" value="Unassembled WGS sequence"/>
</dbReference>
<protein>
    <recommendedName>
        <fullName evidence="6">Short-chain dehydrogenase</fullName>
    </recommendedName>
</protein>
<evidence type="ECO:0000256" key="3">
    <source>
        <dbReference type="RuleBase" id="RU000363"/>
    </source>
</evidence>
<evidence type="ECO:0000313" key="4">
    <source>
        <dbReference type="EMBL" id="OLZ50128.1"/>
    </source>
</evidence>
<dbReference type="SUPFAM" id="SSF51735">
    <property type="entry name" value="NAD(P)-binding Rossmann-fold domains"/>
    <property type="match status" value="1"/>
</dbReference>
<comment type="caution">
    <text evidence="4">The sequence shown here is derived from an EMBL/GenBank/DDBJ whole genome shotgun (WGS) entry which is preliminary data.</text>
</comment>
<keyword evidence="5" id="KW-1185">Reference proteome</keyword>
<dbReference type="EMBL" id="MQUQ01000011">
    <property type="protein sequence ID" value="OLZ50128.1"/>
    <property type="molecule type" value="Genomic_DNA"/>
</dbReference>
<keyword evidence="2" id="KW-0560">Oxidoreductase</keyword>
<evidence type="ECO:0000256" key="1">
    <source>
        <dbReference type="ARBA" id="ARBA00006484"/>
    </source>
</evidence>
<evidence type="ECO:0008006" key="6">
    <source>
        <dbReference type="Google" id="ProtNLM"/>
    </source>
</evidence>
<dbReference type="PROSITE" id="PS00061">
    <property type="entry name" value="ADH_SHORT"/>
    <property type="match status" value="1"/>
</dbReference>
<dbReference type="STRING" id="76021.BS329_20800"/>
<dbReference type="Pfam" id="PF00106">
    <property type="entry name" value="adh_short"/>
    <property type="match status" value="1"/>
</dbReference>
<accession>A0A1R0KR69</accession>
<dbReference type="InterPro" id="IPR020904">
    <property type="entry name" value="Sc_DH/Rdtase_CS"/>
</dbReference>
<proteinExistence type="inferred from homology"/>
<dbReference type="InterPro" id="IPR002347">
    <property type="entry name" value="SDR_fam"/>
</dbReference>
<dbReference type="PRINTS" id="PR00080">
    <property type="entry name" value="SDRFAMILY"/>
</dbReference>
<organism evidence="4 5">
    <name type="scientific">Amycolatopsis coloradensis</name>
    <dbReference type="NCBI Taxonomy" id="76021"/>
    <lineage>
        <taxon>Bacteria</taxon>
        <taxon>Bacillati</taxon>
        <taxon>Actinomycetota</taxon>
        <taxon>Actinomycetes</taxon>
        <taxon>Pseudonocardiales</taxon>
        <taxon>Pseudonocardiaceae</taxon>
        <taxon>Amycolatopsis</taxon>
    </lineage>
</organism>
<name>A0A1R0KR69_9PSEU</name>